<dbReference type="GeneTree" id="ENSGT00940000155190"/>
<evidence type="ECO:0000313" key="3">
    <source>
        <dbReference type="Proteomes" id="UP000472263"/>
    </source>
</evidence>
<sequence>FACNEHKMEVDICCKLAPAFLPSVARSFTTSHYCTLGVELCKVHRRFSGNLQLPPLSWRQAERERDRGRSPTPDEDPVTRTRPTSLPIVSLPRIDITQADPDSFEVENGPSLCCSPSDQVSPGSGLVLHPNLAGHGQRRESFLYRSDSDYELSPKSMSRNSSIVGEL</sequence>
<feature type="region of interest" description="Disordered" evidence="1">
    <location>
        <begin position="58"/>
        <end position="94"/>
    </location>
</feature>
<keyword evidence="3" id="KW-1185">Reference proteome</keyword>
<accession>A0A667ZLS1</accession>
<proteinExistence type="predicted"/>
<dbReference type="Ensembl" id="ENSMMDT00005042590.1">
    <property type="protein sequence ID" value="ENSMMDP00005041742.1"/>
    <property type="gene ID" value="ENSMMDG00005019268.1"/>
</dbReference>
<dbReference type="InParanoid" id="A0A667ZLS1"/>
<dbReference type="Proteomes" id="UP000472263">
    <property type="component" value="Chromosome 17"/>
</dbReference>
<reference evidence="2" key="1">
    <citation type="submission" date="2019-06" db="EMBL/GenBank/DDBJ databases">
        <authorList>
            <consortium name="Wellcome Sanger Institute Data Sharing"/>
        </authorList>
    </citation>
    <scope>NUCLEOTIDE SEQUENCE [LARGE SCALE GENOMIC DNA]</scope>
</reference>
<evidence type="ECO:0000313" key="2">
    <source>
        <dbReference type="Ensembl" id="ENSMMDP00005041742.1"/>
    </source>
</evidence>
<dbReference type="AlphaFoldDB" id="A0A667ZLS1"/>
<dbReference type="PANTHER" id="PTHR40141:SF2">
    <property type="entry name" value="3',5'-CYCLIC-AMP PHOSPHODIESTERASE"/>
    <property type="match status" value="1"/>
</dbReference>
<protein>
    <submittedName>
        <fullName evidence="2">Uncharacterized protein</fullName>
    </submittedName>
</protein>
<dbReference type="PANTHER" id="PTHR40141">
    <property type="entry name" value="3',5'-CYCLIC-AMP PHOSPHODIESTERASE-RELATED"/>
    <property type="match status" value="1"/>
</dbReference>
<reference evidence="2" key="2">
    <citation type="submission" date="2025-08" db="UniProtKB">
        <authorList>
            <consortium name="Ensembl"/>
        </authorList>
    </citation>
    <scope>IDENTIFICATION</scope>
</reference>
<evidence type="ECO:0000256" key="1">
    <source>
        <dbReference type="SAM" id="MobiDB-lite"/>
    </source>
</evidence>
<name>A0A667ZLS1_9TELE</name>
<feature type="compositionally biased region" description="Basic and acidic residues" evidence="1">
    <location>
        <begin position="60"/>
        <end position="69"/>
    </location>
</feature>
<organism evidence="2 3">
    <name type="scientific">Myripristis murdjan</name>
    <name type="common">pinecone soldierfish</name>
    <dbReference type="NCBI Taxonomy" id="586833"/>
    <lineage>
        <taxon>Eukaryota</taxon>
        <taxon>Metazoa</taxon>
        <taxon>Chordata</taxon>
        <taxon>Craniata</taxon>
        <taxon>Vertebrata</taxon>
        <taxon>Euteleostomi</taxon>
        <taxon>Actinopterygii</taxon>
        <taxon>Neopterygii</taxon>
        <taxon>Teleostei</taxon>
        <taxon>Neoteleostei</taxon>
        <taxon>Acanthomorphata</taxon>
        <taxon>Holocentriformes</taxon>
        <taxon>Holocentridae</taxon>
        <taxon>Myripristis</taxon>
    </lineage>
</organism>
<reference evidence="2" key="3">
    <citation type="submission" date="2025-09" db="UniProtKB">
        <authorList>
            <consortium name="Ensembl"/>
        </authorList>
    </citation>
    <scope>IDENTIFICATION</scope>
</reference>